<proteinExistence type="predicted"/>
<keyword evidence="2" id="KW-0732">Signal</keyword>
<feature type="signal peptide" evidence="2">
    <location>
        <begin position="1"/>
        <end position="28"/>
    </location>
</feature>
<protein>
    <submittedName>
        <fullName evidence="3">Uncharacterized protein</fullName>
    </submittedName>
</protein>
<sequence>MASVVSAAITRPWRRRLLLAATASSALAAGATKAYHSATATPAPPHALFSATPFLPTPQAAPKSTWRRAPPPPPTANRRRRRLASPLRQLTLLCVRGLEWLGTVAAPLEPACRAAQCVLGWAALCAGLTAPYRVQPGLEPVLPRWRTDAGDAPDDAAVQLVLVGETAPVVLRLATAAVRAFIITASMAATERPPPSLSLRFSLLDMLPTSAGDHRRATRALIRAGRVWHRDADVSLPPKTSLADDAERLSGEELALLDRLLDALCDVMELVLGVSTAPETRRQQSRLRIVPAVDITPPGYVAQDTDALTGLEEALSPPTSPLPDPRLQEELDAEEEEAAEEEAEADIGEELATYWRCACYSVVDRLQRAYPEVHIALLETPAASAAAATPSQEEDALVFVGFTRGALGLAILSHQARPMRG</sequence>
<feature type="region of interest" description="Disordered" evidence="1">
    <location>
        <begin position="59"/>
        <end position="81"/>
    </location>
</feature>
<dbReference type="AlphaFoldDB" id="A0AAV9IZ08"/>
<comment type="caution">
    <text evidence="3">The sequence shown here is derived from an EMBL/GenBank/DDBJ whole genome shotgun (WGS) entry which is preliminary data.</text>
</comment>
<gene>
    <name evidence="3" type="ORF">CDCA_CDCA13G3557</name>
</gene>
<evidence type="ECO:0000313" key="4">
    <source>
        <dbReference type="Proteomes" id="UP001301350"/>
    </source>
</evidence>
<evidence type="ECO:0000256" key="2">
    <source>
        <dbReference type="SAM" id="SignalP"/>
    </source>
</evidence>
<feature type="region of interest" description="Disordered" evidence="1">
    <location>
        <begin position="312"/>
        <end position="342"/>
    </location>
</feature>
<dbReference type="EMBL" id="JANCYW010000013">
    <property type="protein sequence ID" value="KAK4537532.1"/>
    <property type="molecule type" value="Genomic_DNA"/>
</dbReference>
<organism evidence="3 4">
    <name type="scientific">Cyanidium caldarium</name>
    <name type="common">Red alga</name>
    <dbReference type="NCBI Taxonomy" id="2771"/>
    <lineage>
        <taxon>Eukaryota</taxon>
        <taxon>Rhodophyta</taxon>
        <taxon>Bangiophyceae</taxon>
        <taxon>Cyanidiales</taxon>
        <taxon>Cyanidiaceae</taxon>
        <taxon>Cyanidium</taxon>
    </lineage>
</organism>
<reference evidence="3 4" key="1">
    <citation type="submission" date="2022-07" db="EMBL/GenBank/DDBJ databases">
        <title>Genome-wide signatures of adaptation to extreme environments.</title>
        <authorList>
            <person name="Cho C.H."/>
            <person name="Yoon H.S."/>
        </authorList>
    </citation>
    <scope>NUCLEOTIDE SEQUENCE [LARGE SCALE GENOMIC DNA]</scope>
    <source>
        <strain evidence="3 4">DBV 063 E5</strain>
    </source>
</reference>
<evidence type="ECO:0000256" key="1">
    <source>
        <dbReference type="SAM" id="MobiDB-lite"/>
    </source>
</evidence>
<feature type="compositionally biased region" description="Acidic residues" evidence="1">
    <location>
        <begin position="330"/>
        <end position="342"/>
    </location>
</feature>
<evidence type="ECO:0000313" key="3">
    <source>
        <dbReference type="EMBL" id="KAK4537532.1"/>
    </source>
</evidence>
<accession>A0AAV9IZ08</accession>
<name>A0AAV9IZ08_CYACA</name>
<feature type="chain" id="PRO_5043843978" evidence="2">
    <location>
        <begin position="29"/>
        <end position="421"/>
    </location>
</feature>
<dbReference type="Proteomes" id="UP001301350">
    <property type="component" value="Unassembled WGS sequence"/>
</dbReference>
<keyword evidence="4" id="KW-1185">Reference proteome</keyword>